<dbReference type="AlphaFoldDB" id="A0A7D6GK12"/>
<reference evidence="6" key="1">
    <citation type="submission" date="2020-08" db="EMBL/GenBank/DDBJ databases">
        <title>A bifunctional nitrone conjugated secondary metabolite targeting the ribosome.</title>
        <authorList>
            <person name="Limbrick E.M."/>
            <person name="Graf M."/>
            <person name="Derewacz D.K."/>
            <person name="Nguyen F."/>
            <person name="Spraggins J.M."/>
            <person name="Wieland M."/>
            <person name="Ynigez-Gutierrez A.E."/>
            <person name="Reisman B.J."/>
            <person name="Zinshteyn B."/>
            <person name="McCulloch K."/>
            <person name="Iverson T.M."/>
            <person name="Green R."/>
            <person name="Wilson D.N."/>
            <person name="Bachmann B.O."/>
        </authorList>
    </citation>
    <scope>NUCLEOTIDE SEQUENCE</scope>
    <source>
        <strain evidence="6">Africana</strain>
    </source>
</reference>
<dbReference type="EMBL" id="CP058905">
    <property type="protein sequence ID" value="QLK01350.1"/>
    <property type="molecule type" value="Genomic_DNA"/>
</dbReference>
<comment type="catalytic activity">
    <reaction evidence="4">
        <text>holo-[ACP] + malonyl-CoA = malonyl-[ACP] + CoA</text>
        <dbReference type="Rhea" id="RHEA:41792"/>
        <dbReference type="Rhea" id="RHEA-COMP:9623"/>
        <dbReference type="Rhea" id="RHEA-COMP:9685"/>
        <dbReference type="ChEBI" id="CHEBI:57287"/>
        <dbReference type="ChEBI" id="CHEBI:57384"/>
        <dbReference type="ChEBI" id="CHEBI:64479"/>
        <dbReference type="ChEBI" id="CHEBI:78449"/>
        <dbReference type="EC" id="2.3.1.39"/>
    </reaction>
</comment>
<protein>
    <recommendedName>
        <fullName evidence="1">[acyl-carrier-protein] S-malonyltransferase</fullName>
        <ecNumber evidence="1">2.3.1.39</ecNumber>
    </recommendedName>
</protein>
<evidence type="ECO:0000256" key="2">
    <source>
        <dbReference type="ARBA" id="ARBA00022679"/>
    </source>
</evidence>
<sequence>MVFPGMGPTRFPDVGRFLVTNPAARRLVAIADARLGYSLIDRFSEAEGDYSEYAQVGFLVSCLALAQWARDELGVQADVCAGPSFGGKPLTAFVGALPADEAIWLTVRLARCMAEFFATEHRDVVTVSVVRTPAERLGEVLADLGARGEWYDISCYLDDDFAMVSLRERAVERFEAGVRRAGGLPLYAMRPPMHSAAFGALRRKAEDEVLGDLPFADPRTAVVADQDGSVVRTGEGIRAMLLDGFDHPMRWPAVLATLRRLSVGTVCVAGPDSLFGRVPATTRNFQVLAVNPRLALLPRRRNAVAG</sequence>
<dbReference type="GO" id="GO:0006633">
    <property type="term" value="P:fatty acid biosynthetic process"/>
    <property type="evidence" value="ECO:0007669"/>
    <property type="project" value="TreeGrafter"/>
</dbReference>
<dbReference type="Pfam" id="PF21124">
    <property type="entry name" value="VinK_C"/>
    <property type="match status" value="1"/>
</dbReference>
<dbReference type="Gene3D" id="3.30.70.250">
    <property type="entry name" value="Malonyl-CoA ACP transacylase, ACP-binding"/>
    <property type="match status" value="1"/>
</dbReference>
<dbReference type="Gene3D" id="3.40.366.10">
    <property type="entry name" value="Malonyl-Coenzyme A Acyl Carrier Protein, domain 2"/>
    <property type="match status" value="1"/>
</dbReference>
<accession>A0A7D6GK12</accession>
<feature type="domain" description="Malonyl-CoA-[acyl-carrier-protein] transacylase small" evidence="5">
    <location>
        <begin position="128"/>
        <end position="189"/>
    </location>
</feature>
<evidence type="ECO:0000313" key="6">
    <source>
        <dbReference type="EMBL" id="QLK01350.1"/>
    </source>
</evidence>
<evidence type="ECO:0000256" key="4">
    <source>
        <dbReference type="ARBA" id="ARBA00048462"/>
    </source>
</evidence>
<dbReference type="InterPro" id="IPR049416">
    <property type="entry name" value="VinK-like_small"/>
</dbReference>
<dbReference type="InterPro" id="IPR001227">
    <property type="entry name" value="Ac_transferase_dom_sf"/>
</dbReference>
<dbReference type="PANTHER" id="PTHR42681:SF1">
    <property type="entry name" value="MALONYL-COA-ACYL CARRIER PROTEIN TRANSACYLASE, MITOCHONDRIAL"/>
    <property type="match status" value="1"/>
</dbReference>
<dbReference type="EC" id="2.3.1.39" evidence="1"/>
<dbReference type="PANTHER" id="PTHR42681">
    <property type="entry name" value="MALONYL-COA-ACYL CARRIER PROTEIN TRANSACYLASE, MITOCHONDRIAL"/>
    <property type="match status" value="1"/>
</dbReference>
<keyword evidence="2 6" id="KW-0808">Transferase</keyword>
<evidence type="ECO:0000259" key="5">
    <source>
        <dbReference type="Pfam" id="PF21124"/>
    </source>
</evidence>
<dbReference type="InterPro" id="IPR016035">
    <property type="entry name" value="Acyl_Trfase/lysoPLipase"/>
</dbReference>
<keyword evidence="3" id="KW-0012">Acyltransferase</keyword>
<dbReference type="SUPFAM" id="SSF52151">
    <property type="entry name" value="FabD/lysophospholipase-like"/>
    <property type="match status" value="1"/>
</dbReference>
<organism evidence="6">
    <name type="scientific">Micromonospora carbonacea</name>
    <dbReference type="NCBI Taxonomy" id="47853"/>
    <lineage>
        <taxon>Bacteria</taxon>
        <taxon>Bacillati</taxon>
        <taxon>Actinomycetota</taxon>
        <taxon>Actinomycetes</taxon>
        <taxon>Micromonosporales</taxon>
        <taxon>Micromonosporaceae</taxon>
        <taxon>Micromonospora</taxon>
    </lineage>
</organism>
<evidence type="ECO:0000256" key="3">
    <source>
        <dbReference type="ARBA" id="ARBA00023315"/>
    </source>
</evidence>
<evidence type="ECO:0000256" key="1">
    <source>
        <dbReference type="ARBA" id="ARBA00013258"/>
    </source>
</evidence>
<dbReference type="GO" id="GO:0004314">
    <property type="term" value="F:[acyl-carrier-protein] S-malonyltransferase activity"/>
    <property type="evidence" value="ECO:0007669"/>
    <property type="project" value="UniProtKB-EC"/>
</dbReference>
<gene>
    <name evidence="6" type="ORF">HZU44_11520</name>
</gene>
<proteinExistence type="predicted"/>
<dbReference type="InterPro" id="IPR050858">
    <property type="entry name" value="Mal-CoA-ACP_Trans/PKS_FabD"/>
</dbReference>
<name>A0A7D6GK12_9ACTN</name>